<dbReference type="SMART" id="SM00382">
    <property type="entry name" value="AAA"/>
    <property type="match status" value="1"/>
</dbReference>
<dbReference type="Gene3D" id="3.40.50.300">
    <property type="entry name" value="P-loop containing nucleotide triphosphate hydrolases"/>
    <property type="match status" value="1"/>
</dbReference>
<dbReference type="InterPro" id="IPR003959">
    <property type="entry name" value="ATPase_AAA_core"/>
</dbReference>
<dbReference type="AlphaFoldDB" id="A0A3D9BLM3"/>
<dbReference type="Pfam" id="PF00004">
    <property type="entry name" value="AAA"/>
    <property type="match status" value="1"/>
</dbReference>
<evidence type="ECO:0000256" key="3">
    <source>
        <dbReference type="ARBA" id="ARBA00022840"/>
    </source>
</evidence>
<keyword evidence="6" id="KW-1185">Reference proteome</keyword>
<dbReference type="InterPro" id="IPR050238">
    <property type="entry name" value="DNA_Rep/Repair_Clamp_Loader"/>
</dbReference>
<evidence type="ECO:0000256" key="1">
    <source>
        <dbReference type="ARBA" id="ARBA00022705"/>
    </source>
</evidence>
<dbReference type="GO" id="GO:0005524">
    <property type="term" value="F:ATP binding"/>
    <property type="evidence" value="ECO:0007669"/>
    <property type="project" value="UniProtKB-KW"/>
</dbReference>
<dbReference type="Proteomes" id="UP000257131">
    <property type="component" value="Unassembled WGS sequence"/>
</dbReference>
<dbReference type="PANTHER" id="PTHR11669">
    <property type="entry name" value="REPLICATION FACTOR C / DNA POLYMERASE III GAMMA-TAU SUBUNIT"/>
    <property type="match status" value="1"/>
</dbReference>
<gene>
    <name evidence="5" type="ORF">DRV84_13955</name>
</gene>
<evidence type="ECO:0000313" key="5">
    <source>
        <dbReference type="EMBL" id="REC54357.1"/>
    </source>
</evidence>
<name>A0A3D9BLM3_9RHOB</name>
<dbReference type="SUPFAM" id="SSF52540">
    <property type="entry name" value="P-loop containing nucleoside triphosphate hydrolases"/>
    <property type="match status" value="1"/>
</dbReference>
<dbReference type="PANTHER" id="PTHR11669:SF20">
    <property type="entry name" value="REPLICATION FACTOR C SUBUNIT 4"/>
    <property type="match status" value="1"/>
</dbReference>
<protein>
    <submittedName>
        <fullName evidence="5">AAA family ATPase</fullName>
    </submittedName>
</protein>
<dbReference type="InterPro" id="IPR027417">
    <property type="entry name" value="P-loop_NTPase"/>
</dbReference>
<keyword evidence="1" id="KW-0235">DNA replication</keyword>
<organism evidence="5 6">
    <name type="scientific">Rhodosalinus sediminis</name>
    <dbReference type="NCBI Taxonomy" id="1940533"/>
    <lineage>
        <taxon>Bacteria</taxon>
        <taxon>Pseudomonadati</taxon>
        <taxon>Pseudomonadota</taxon>
        <taxon>Alphaproteobacteria</taxon>
        <taxon>Rhodobacterales</taxon>
        <taxon>Paracoccaceae</taxon>
        <taxon>Rhodosalinus</taxon>
    </lineage>
</organism>
<keyword evidence="2" id="KW-0547">Nucleotide-binding</keyword>
<feature type="domain" description="AAA+ ATPase" evidence="4">
    <location>
        <begin position="34"/>
        <end position="162"/>
    </location>
</feature>
<dbReference type="InterPro" id="IPR003593">
    <property type="entry name" value="AAA+_ATPase"/>
</dbReference>
<sequence>MTFEEKYAPSKFEELVFGDIAARQLCERYAFGAPYKPLMLWGPPGTGKTTTARVIVRERFRAADYDGGIEEFNGAEIVPDTLDTFRNIGSLMNFSMGDPLILINEFDVMEREMQEKFRAWMDKYKSINLLVTTNEQVNVEGVSQRLMPALKSRFERLELPPLSVNDCLPRAQEIVKQEGFDVSIANLKMLLSGFTGDLRDMLPLLEAVVSKMQQGSAAQQAKPTLQVVPPSQTP</sequence>
<evidence type="ECO:0000259" key="4">
    <source>
        <dbReference type="SMART" id="SM00382"/>
    </source>
</evidence>
<dbReference type="CDD" id="cd00009">
    <property type="entry name" value="AAA"/>
    <property type="match status" value="1"/>
</dbReference>
<dbReference type="GO" id="GO:0003689">
    <property type="term" value="F:DNA clamp loader activity"/>
    <property type="evidence" value="ECO:0007669"/>
    <property type="project" value="TreeGrafter"/>
</dbReference>
<evidence type="ECO:0000313" key="6">
    <source>
        <dbReference type="Proteomes" id="UP000257131"/>
    </source>
</evidence>
<dbReference type="GO" id="GO:0016887">
    <property type="term" value="F:ATP hydrolysis activity"/>
    <property type="evidence" value="ECO:0007669"/>
    <property type="project" value="InterPro"/>
</dbReference>
<comment type="caution">
    <text evidence="5">The sequence shown here is derived from an EMBL/GenBank/DDBJ whole genome shotgun (WGS) entry which is preliminary data.</text>
</comment>
<dbReference type="GO" id="GO:0006281">
    <property type="term" value="P:DNA repair"/>
    <property type="evidence" value="ECO:0007669"/>
    <property type="project" value="TreeGrafter"/>
</dbReference>
<accession>A0A3D9BLM3</accession>
<dbReference type="EMBL" id="QOHR01000032">
    <property type="protein sequence ID" value="REC54357.1"/>
    <property type="molecule type" value="Genomic_DNA"/>
</dbReference>
<proteinExistence type="predicted"/>
<keyword evidence="3" id="KW-0067">ATP-binding</keyword>
<dbReference type="OrthoDB" id="7344521at2"/>
<dbReference type="RefSeq" id="WP_115981788.1">
    <property type="nucleotide sequence ID" value="NZ_QOHR01000032.1"/>
</dbReference>
<reference evidence="5 6" key="1">
    <citation type="journal article" date="2017" name="Int. J. Syst. Evol. Microbiol.">
        <title>Rhodosalinus sediminis gen. nov., sp. nov., isolated from marine saltern.</title>
        <authorList>
            <person name="Guo L.Y."/>
            <person name="Ling S.K."/>
            <person name="Li C.M."/>
            <person name="Chen G.J."/>
            <person name="Du Z.J."/>
        </authorList>
    </citation>
    <scope>NUCLEOTIDE SEQUENCE [LARGE SCALE GENOMIC DNA]</scope>
    <source>
        <strain evidence="5 6">WDN1C137</strain>
    </source>
</reference>
<dbReference type="GO" id="GO:0006261">
    <property type="term" value="P:DNA-templated DNA replication"/>
    <property type="evidence" value="ECO:0007669"/>
    <property type="project" value="TreeGrafter"/>
</dbReference>
<evidence type="ECO:0000256" key="2">
    <source>
        <dbReference type="ARBA" id="ARBA00022741"/>
    </source>
</evidence>